<evidence type="ECO:0000313" key="2">
    <source>
        <dbReference type="Proteomes" id="UP001148662"/>
    </source>
</evidence>
<organism evidence="1 2">
    <name type="scientific">Phlebia brevispora</name>
    <dbReference type="NCBI Taxonomy" id="194682"/>
    <lineage>
        <taxon>Eukaryota</taxon>
        <taxon>Fungi</taxon>
        <taxon>Dikarya</taxon>
        <taxon>Basidiomycota</taxon>
        <taxon>Agaricomycotina</taxon>
        <taxon>Agaricomycetes</taxon>
        <taxon>Polyporales</taxon>
        <taxon>Meruliaceae</taxon>
        <taxon>Phlebia</taxon>
    </lineage>
</organism>
<evidence type="ECO:0000313" key="1">
    <source>
        <dbReference type="EMBL" id="KAJ3537718.1"/>
    </source>
</evidence>
<name>A0ACC1SDZ5_9APHY</name>
<comment type="caution">
    <text evidence="1">The sequence shown here is derived from an EMBL/GenBank/DDBJ whole genome shotgun (WGS) entry which is preliminary data.</text>
</comment>
<sequence length="167" mass="17358">MISQLAAVPSCVKAMSVALTLYDLKNLRMVPGGSLPVRIRDVSSEETASSRLPPNPPPAGQSSAGLWYALTTGALSPTPPSPPPMTTDGIALPRLRRGGVRAPESLLQDYGLAAQEAPTEAVSRPAQEQELRSDTIATPSDSHTSSSSNAEGAQLLTPRSISPFGGQ</sequence>
<gene>
    <name evidence="1" type="ORF">NM688_g6638</name>
</gene>
<proteinExistence type="predicted"/>
<accession>A0ACC1SDZ5</accession>
<reference evidence="1" key="1">
    <citation type="submission" date="2022-07" db="EMBL/GenBank/DDBJ databases">
        <title>Genome Sequence of Phlebia brevispora.</title>
        <authorList>
            <person name="Buettner E."/>
        </authorList>
    </citation>
    <scope>NUCLEOTIDE SEQUENCE</scope>
    <source>
        <strain evidence="1">MPL23</strain>
    </source>
</reference>
<dbReference type="Proteomes" id="UP001148662">
    <property type="component" value="Unassembled WGS sequence"/>
</dbReference>
<dbReference type="EMBL" id="JANHOG010001400">
    <property type="protein sequence ID" value="KAJ3537718.1"/>
    <property type="molecule type" value="Genomic_DNA"/>
</dbReference>
<protein>
    <submittedName>
        <fullName evidence="1">Uncharacterized protein</fullName>
    </submittedName>
</protein>
<keyword evidence="2" id="KW-1185">Reference proteome</keyword>